<dbReference type="EMBL" id="PFVR01000017">
    <property type="protein sequence ID" value="PJA84785.1"/>
    <property type="molecule type" value="Genomic_DNA"/>
</dbReference>
<organism evidence="2 3">
    <name type="scientific">Candidatus Nealsonbacteria bacterium CG_4_9_14_3_um_filter_37_13</name>
    <dbReference type="NCBI Taxonomy" id="1974695"/>
    <lineage>
        <taxon>Bacteria</taxon>
        <taxon>Candidatus Nealsoniibacteriota</taxon>
    </lineage>
</organism>
<dbReference type="AlphaFoldDB" id="A0A2M7Z5L7"/>
<comment type="caution">
    <text evidence="2">The sequence shown here is derived from an EMBL/GenBank/DDBJ whole genome shotgun (WGS) entry which is preliminary data.</text>
</comment>
<gene>
    <name evidence="2" type="ORF">CO145_00580</name>
</gene>
<keyword evidence="1" id="KW-0472">Membrane</keyword>
<sequence>TFGVFYLKDLVCQKPIFQKYFKEVFSNKIFLAYLSFILFFFSNFSIIVNDLTLYLENYDGMYLKKEAQEAMFWIRENTEEESIILSSLETGNLIPAFSIRQVYLGHGHQTAQFGRKASETERFFQKNNDDGKIAFLKENKIDYLFLGPKEKELIQFNPEEKNYLKKVFSNNQATIYKVNY</sequence>
<keyword evidence="1" id="KW-0812">Transmembrane</keyword>
<protein>
    <submittedName>
        <fullName evidence="2">Uncharacterized protein</fullName>
    </submittedName>
</protein>
<evidence type="ECO:0000256" key="1">
    <source>
        <dbReference type="SAM" id="Phobius"/>
    </source>
</evidence>
<feature type="non-terminal residue" evidence="2">
    <location>
        <position position="1"/>
    </location>
</feature>
<reference evidence="3" key="1">
    <citation type="submission" date="2017-09" db="EMBL/GenBank/DDBJ databases">
        <title>Depth-based differentiation of microbial function through sediment-hosted aquifers and enrichment of novel symbionts in the deep terrestrial subsurface.</title>
        <authorList>
            <person name="Probst A.J."/>
            <person name="Ladd B."/>
            <person name="Jarett J.K."/>
            <person name="Geller-Mcgrath D.E."/>
            <person name="Sieber C.M.K."/>
            <person name="Emerson J.B."/>
            <person name="Anantharaman K."/>
            <person name="Thomas B.C."/>
            <person name="Malmstrom R."/>
            <person name="Stieglmeier M."/>
            <person name="Klingl A."/>
            <person name="Woyke T."/>
            <person name="Ryan C.M."/>
            <person name="Banfield J.F."/>
        </authorList>
    </citation>
    <scope>NUCLEOTIDE SEQUENCE [LARGE SCALE GENOMIC DNA]</scope>
</reference>
<keyword evidence="1" id="KW-1133">Transmembrane helix</keyword>
<evidence type="ECO:0000313" key="2">
    <source>
        <dbReference type="EMBL" id="PJA84785.1"/>
    </source>
</evidence>
<evidence type="ECO:0000313" key="3">
    <source>
        <dbReference type="Proteomes" id="UP000231034"/>
    </source>
</evidence>
<dbReference type="Proteomes" id="UP000231034">
    <property type="component" value="Unassembled WGS sequence"/>
</dbReference>
<accession>A0A2M7Z5L7</accession>
<feature type="transmembrane region" description="Helical" evidence="1">
    <location>
        <begin position="30"/>
        <end position="55"/>
    </location>
</feature>
<dbReference type="Gene3D" id="3.40.50.12610">
    <property type="match status" value="1"/>
</dbReference>
<proteinExistence type="predicted"/>
<name>A0A2M7Z5L7_9BACT</name>